<evidence type="ECO:0000256" key="7">
    <source>
        <dbReference type="SAM" id="Phobius"/>
    </source>
</evidence>
<dbReference type="InterPro" id="IPR058982">
    <property type="entry name" value="Beta-barrel_AprE"/>
</dbReference>
<evidence type="ECO:0000256" key="4">
    <source>
        <dbReference type="ARBA" id="ARBA00022692"/>
    </source>
</evidence>
<dbReference type="RefSeq" id="WP_284332568.1">
    <property type="nucleotide sequence ID" value="NZ_BSOA01000029.1"/>
</dbReference>
<protein>
    <submittedName>
        <fullName evidence="9">Secretion protein</fullName>
    </submittedName>
</protein>
<evidence type="ECO:0000259" key="8">
    <source>
        <dbReference type="Pfam" id="PF26002"/>
    </source>
</evidence>
<evidence type="ECO:0000256" key="6">
    <source>
        <dbReference type="ARBA" id="ARBA00023136"/>
    </source>
</evidence>
<dbReference type="Gene3D" id="2.40.50.100">
    <property type="match status" value="1"/>
</dbReference>
<sequence>MSMSTELFRREVLAARHNSLHGAIRVGAPHLGWVFFCVGVCSAALLLLLLAVGKYTRHVQVNGFLVPENGLLTITPPSQGVVTRIFVSETAAVNKGQPLLEISNEETSASSGDTQASIAEQLNYKRKRLRGDIAEQDHLFELRTADMKGRLSLLESQIGELDAQIAIQKSRADSAESLYKQWSGLQVIGLVSKLQVLQQRDFVLQIKSQLHELSGENYQLKQQVALIRGQLAELPINKYGKISELERTLADVNQSIATNDVRRAAILRSPAGGLLSNLLVHVGQEVSTERPIATIVPGNTRLVAELWIPSTDIGAIHKGGRVVLRYAAYPYEKYGQQFGEIEAISRDAIPPQVASRFLGGNFKDAVVKVTVLLPSQNFRTEGGDERLKSGLAVTADIFVERRRLIEWMFDPVRGFRRDVDLQAASGELGS</sequence>
<dbReference type="Proteomes" id="UP001156627">
    <property type="component" value="Unassembled WGS sequence"/>
</dbReference>
<dbReference type="Pfam" id="PF26002">
    <property type="entry name" value="Beta-barrel_AprE"/>
    <property type="match status" value="1"/>
</dbReference>
<dbReference type="PROSITE" id="PS00543">
    <property type="entry name" value="HLYD_FAMILY"/>
    <property type="match status" value="1"/>
</dbReference>
<proteinExistence type="inferred from homology"/>
<gene>
    <name evidence="9" type="ORF">GCM10007898_27020</name>
</gene>
<keyword evidence="5 7" id="KW-1133">Transmembrane helix</keyword>
<dbReference type="PANTHER" id="PTHR30386">
    <property type="entry name" value="MEMBRANE FUSION SUBUNIT OF EMRAB-TOLC MULTIDRUG EFFLUX PUMP"/>
    <property type="match status" value="1"/>
</dbReference>
<evidence type="ECO:0000256" key="3">
    <source>
        <dbReference type="ARBA" id="ARBA00022448"/>
    </source>
</evidence>
<name>A0ABQ5XF18_9GAMM</name>
<dbReference type="PRINTS" id="PR01490">
    <property type="entry name" value="RTXTOXIND"/>
</dbReference>
<evidence type="ECO:0000256" key="1">
    <source>
        <dbReference type="ARBA" id="ARBA00004167"/>
    </source>
</evidence>
<keyword evidence="6 7" id="KW-0472">Membrane</keyword>
<evidence type="ECO:0000256" key="5">
    <source>
        <dbReference type="ARBA" id="ARBA00022989"/>
    </source>
</evidence>
<comment type="similarity">
    <text evidence="2">Belongs to the membrane fusion protein (MFP) (TC 8.A.1) family.</text>
</comment>
<dbReference type="Gene3D" id="2.40.30.170">
    <property type="match status" value="1"/>
</dbReference>
<organism evidence="9 10">
    <name type="scientific">Dyella flagellata</name>
    <dbReference type="NCBI Taxonomy" id="1867833"/>
    <lineage>
        <taxon>Bacteria</taxon>
        <taxon>Pseudomonadati</taxon>
        <taxon>Pseudomonadota</taxon>
        <taxon>Gammaproteobacteria</taxon>
        <taxon>Lysobacterales</taxon>
        <taxon>Rhodanobacteraceae</taxon>
        <taxon>Dyella</taxon>
    </lineage>
</organism>
<comment type="caution">
    <text evidence="9">The sequence shown here is derived from an EMBL/GenBank/DDBJ whole genome shotgun (WGS) entry which is preliminary data.</text>
</comment>
<dbReference type="InterPro" id="IPR050739">
    <property type="entry name" value="MFP"/>
</dbReference>
<evidence type="ECO:0000313" key="10">
    <source>
        <dbReference type="Proteomes" id="UP001156627"/>
    </source>
</evidence>
<keyword evidence="10" id="KW-1185">Reference proteome</keyword>
<evidence type="ECO:0000256" key="2">
    <source>
        <dbReference type="ARBA" id="ARBA00009477"/>
    </source>
</evidence>
<feature type="transmembrane region" description="Helical" evidence="7">
    <location>
        <begin position="31"/>
        <end position="52"/>
    </location>
</feature>
<keyword evidence="3" id="KW-0813">Transport</keyword>
<reference evidence="10" key="1">
    <citation type="journal article" date="2019" name="Int. J. Syst. Evol. Microbiol.">
        <title>The Global Catalogue of Microorganisms (GCM) 10K type strain sequencing project: providing services to taxonomists for standard genome sequencing and annotation.</title>
        <authorList>
            <consortium name="The Broad Institute Genomics Platform"/>
            <consortium name="The Broad Institute Genome Sequencing Center for Infectious Disease"/>
            <person name="Wu L."/>
            <person name="Ma J."/>
        </authorList>
    </citation>
    <scope>NUCLEOTIDE SEQUENCE [LARGE SCALE GENOMIC DNA]</scope>
    <source>
        <strain evidence="10">NBRC 111981</strain>
    </source>
</reference>
<feature type="domain" description="AprE-like beta-barrel" evidence="8">
    <location>
        <begin position="302"/>
        <end position="397"/>
    </location>
</feature>
<comment type="subcellular location">
    <subcellularLocation>
        <location evidence="1">Membrane</location>
        <topology evidence="1">Single-pass membrane protein</topology>
    </subcellularLocation>
</comment>
<evidence type="ECO:0000313" key="9">
    <source>
        <dbReference type="EMBL" id="GLQ89130.1"/>
    </source>
</evidence>
<dbReference type="EMBL" id="BSOA01000029">
    <property type="protein sequence ID" value="GLQ89130.1"/>
    <property type="molecule type" value="Genomic_DNA"/>
</dbReference>
<accession>A0ABQ5XF18</accession>
<dbReference type="InterPro" id="IPR006144">
    <property type="entry name" value="Secretion_HlyD_CS"/>
</dbReference>
<dbReference type="PANTHER" id="PTHR30386:SF28">
    <property type="entry name" value="EXPORTED PROTEIN"/>
    <property type="match status" value="1"/>
</dbReference>
<keyword evidence="4 7" id="KW-0812">Transmembrane</keyword>